<sequence>MDTTAAILIYGPDCTSTQLMMNSFQHNSREVKLCTEVDDAYRYYCEKKPLICILHELPLMSNSFSLAKRILEQGRDTYLIFIFKENKMENFRIAYQIGADDCLMIPYDLDELKLRIKAMLRRGTEVKEKSSSTYMLGKYIFEEQKGILSFNNKKVHLTTRETDLLSLLCNKMNDIVSREDALNTIWSEEEFANSRVLSIYVYKLRQILKNDPSIQIMTVHGVGYKLIVNPLKTVMEKPSFKTLRA</sequence>
<dbReference type="InterPro" id="IPR001867">
    <property type="entry name" value="OmpR/PhoB-type_DNA-bd"/>
</dbReference>
<dbReference type="PANTHER" id="PTHR48111:SF40">
    <property type="entry name" value="PHOSPHATE REGULON TRANSCRIPTIONAL REGULATORY PROTEIN PHOB"/>
    <property type="match status" value="1"/>
</dbReference>
<evidence type="ECO:0000313" key="8">
    <source>
        <dbReference type="EMBL" id="BEG98644.1"/>
    </source>
</evidence>
<dbReference type="PANTHER" id="PTHR48111">
    <property type="entry name" value="REGULATOR OF RPOS"/>
    <property type="match status" value="1"/>
</dbReference>
<comment type="caution">
    <text evidence="4">Lacks conserved residue(s) required for the propagation of feature annotation.</text>
</comment>
<dbReference type="EMBL" id="AP028055">
    <property type="protein sequence ID" value="BEG98644.1"/>
    <property type="molecule type" value="Genomic_DNA"/>
</dbReference>
<evidence type="ECO:0000259" key="7">
    <source>
        <dbReference type="PROSITE" id="PS51755"/>
    </source>
</evidence>
<evidence type="ECO:0000256" key="3">
    <source>
        <dbReference type="ARBA" id="ARBA00023125"/>
    </source>
</evidence>
<dbReference type="Pfam" id="PF00486">
    <property type="entry name" value="Trans_reg_C"/>
    <property type="match status" value="1"/>
</dbReference>
<evidence type="ECO:0000259" key="6">
    <source>
        <dbReference type="PROSITE" id="PS50110"/>
    </source>
</evidence>
<feature type="domain" description="Response regulatory" evidence="6">
    <location>
        <begin position="6"/>
        <end position="120"/>
    </location>
</feature>
<keyword evidence="3 5" id="KW-0238">DNA-binding</keyword>
<dbReference type="PROSITE" id="PS50110">
    <property type="entry name" value="RESPONSE_REGULATORY"/>
    <property type="match status" value="1"/>
</dbReference>
<gene>
    <name evidence="8" type="ORF">BSYN_09090</name>
</gene>
<evidence type="ECO:0000256" key="2">
    <source>
        <dbReference type="ARBA" id="ARBA00023012"/>
    </source>
</evidence>
<dbReference type="CDD" id="cd00383">
    <property type="entry name" value="trans_reg_C"/>
    <property type="match status" value="1"/>
</dbReference>
<evidence type="ECO:0000256" key="4">
    <source>
        <dbReference type="PROSITE-ProRule" id="PRU00169"/>
    </source>
</evidence>
<dbReference type="InterPro" id="IPR001789">
    <property type="entry name" value="Sig_transdc_resp-reg_receiver"/>
</dbReference>
<name>A0ABN6Z3D1_9BACE</name>
<dbReference type="Gene3D" id="1.10.10.10">
    <property type="entry name" value="Winged helix-like DNA-binding domain superfamily/Winged helix DNA-binding domain"/>
    <property type="match status" value="1"/>
</dbReference>
<dbReference type="InterPro" id="IPR016032">
    <property type="entry name" value="Sig_transdc_resp-reg_C-effctor"/>
</dbReference>
<accession>A0ABN6Z3D1</accession>
<feature type="DNA-binding region" description="OmpR/PhoB-type" evidence="5">
    <location>
        <begin position="131"/>
        <end position="228"/>
    </location>
</feature>
<feature type="domain" description="OmpR/PhoB-type" evidence="7">
    <location>
        <begin position="131"/>
        <end position="228"/>
    </location>
</feature>
<dbReference type="SMART" id="SM00862">
    <property type="entry name" value="Trans_reg_C"/>
    <property type="match status" value="1"/>
</dbReference>
<organism evidence="8 9">
    <name type="scientific">Bacteroides sedimenti</name>
    <dbReference type="NCBI Taxonomy" id="2136147"/>
    <lineage>
        <taxon>Bacteria</taxon>
        <taxon>Pseudomonadati</taxon>
        <taxon>Bacteroidota</taxon>
        <taxon>Bacteroidia</taxon>
        <taxon>Bacteroidales</taxon>
        <taxon>Bacteroidaceae</taxon>
        <taxon>Bacteroides</taxon>
    </lineage>
</organism>
<dbReference type="InterPro" id="IPR011006">
    <property type="entry name" value="CheY-like_superfamily"/>
</dbReference>
<evidence type="ECO:0000256" key="5">
    <source>
        <dbReference type="PROSITE-ProRule" id="PRU01091"/>
    </source>
</evidence>
<proteinExistence type="predicted"/>
<dbReference type="InterPro" id="IPR039420">
    <property type="entry name" value="WalR-like"/>
</dbReference>
<reference evidence="8 9" key="1">
    <citation type="submission" date="2023-04" db="EMBL/GenBank/DDBJ databases">
        <title>Draft genome sequence of acteroides sedimenti strain YN3PY1.</title>
        <authorList>
            <person name="Yoshida N."/>
        </authorList>
    </citation>
    <scope>NUCLEOTIDE SEQUENCE [LARGE SCALE GENOMIC DNA]</scope>
    <source>
        <strain evidence="8 9">YN3PY1</strain>
    </source>
</reference>
<keyword evidence="1" id="KW-0597">Phosphoprotein</keyword>
<dbReference type="Proteomes" id="UP001496674">
    <property type="component" value="Chromosome"/>
</dbReference>
<dbReference type="Gene3D" id="3.40.50.2300">
    <property type="match status" value="1"/>
</dbReference>
<evidence type="ECO:0000256" key="1">
    <source>
        <dbReference type="ARBA" id="ARBA00022553"/>
    </source>
</evidence>
<dbReference type="PROSITE" id="PS51755">
    <property type="entry name" value="OMPR_PHOB"/>
    <property type="match status" value="1"/>
</dbReference>
<dbReference type="GO" id="GO:0003677">
    <property type="term" value="F:DNA binding"/>
    <property type="evidence" value="ECO:0007669"/>
    <property type="project" value="UniProtKB-KW"/>
</dbReference>
<dbReference type="SUPFAM" id="SSF46894">
    <property type="entry name" value="C-terminal effector domain of the bipartite response regulators"/>
    <property type="match status" value="1"/>
</dbReference>
<dbReference type="RefSeq" id="WP_353333747.1">
    <property type="nucleotide sequence ID" value="NZ_AP028055.1"/>
</dbReference>
<dbReference type="SUPFAM" id="SSF52172">
    <property type="entry name" value="CheY-like"/>
    <property type="match status" value="1"/>
</dbReference>
<keyword evidence="9" id="KW-1185">Reference proteome</keyword>
<dbReference type="InterPro" id="IPR036388">
    <property type="entry name" value="WH-like_DNA-bd_sf"/>
</dbReference>
<protein>
    <submittedName>
        <fullName evidence="8">DNA-binding response regulator</fullName>
    </submittedName>
</protein>
<evidence type="ECO:0000313" key="9">
    <source>
        <dbReference type="Proteomes" id="UP001496674"/>
    </source>
</evidence>
<keyword evidence="2" id="KW-0902">Two-component regulatory system</keyword>